<feature type="domain" description="C2H2-type" evidence="6">
    <location>
        <begin position="466"/>
        <end position="493"/>
    </location>
</feature>
<keyword evidence="3" id="KW-0863">Zinc-finger</keyword>
<reference evidence="7" key="1">
    <citation type="submission" date="2021-07" db="EMBL/GenBank/DDBJ databases">
        <authorList>
            <person name="Catto M.A."/>
            <person name="Jacobson A."/>
            <person name="Kennedy G."/>
            <person name="Labadie P."/>
            <person name="Hunt B.G."/>
            <person name="Srinivasan R."/>
        </authorList>
    </citation>
    <scope>NUCLEOTIDE SEQUENCE</scope>
    <source>
        <strain evidence="7">PL_HMW_Pooled</strain>
        <tissue evidence="7">Head</tissue>
    </source>
</reference>
<dbReference type="PROSITE" id="PS00028">
    <property type="entry name" value="ZINC_FINGER_C2H2_1"/>
    <property type="match status" value="3"/>
</dbReference>
<sequence length="655" mass="72859">AGQGEHCFVGRAVLASYQIIAEPRHQLTPFSKCLFFRRGFLRAARRYLFGSRVHESASALQLQDRSDSGAPAPSCGGTWRRTDRTDSDKLASERRQLNISFHPGREITRLKGRVEEEDFSERRLSFDTAMGSSQQFSLRWNNYLRHITSAFESFRSDLDLVDVTLSCEGKKIKAHKMLLSACSSYFKDLFKENPCQHPVIVFRNVKFSDLEALIDFMYQGEVNVVQDQLASFLTTAELLAVQGLTDGNGKDLADYLEEDNSEPAEENVTEIDAQSLKRPSSSTNNTFTPSNVSPASPPVKRKRWTAPAAPTSSSSQKTRNDSNETLRISKTSTSTISSGGNTVDIIPVLPAVKVEMPEFLETHTDISFNNTEPEENPLEDISTLEHKLISGAGSSKDESLDLYGGSSSDTGEISGEQMTPAELSQVLAKAGPSSEGSQDSLQGGGQQAKEGEWMRPLTSEPQHYGFTCEICGKSFKHRNSRYNHMPTHYGVTKCPVCHIVLGQRSNVKRHLKHQLNVVWKILECGLPKREREKNKMKIRGIDDMIGFRGSSCMYDVSFTLVHFTPVVDGNPLKHSRNPSSSWPREGTPLVGRVLTLDNGQFCCSVCAKQFQSLSSCYGHLHVHSGATFCNICKCVLSRKGNFKRHMRDVHGINNT</sequence>
<dbReference type="PANTHER" id="PTHR23110">
    <property type="entry name" value="BTB DOMAIN TRANSCRIPTION FACTOR"/>
    <property type="match status" value="1"/>
</dbReference>
<comment type="subcellular location">
    <subcellularLocation>
        <location evidence="1">Nucleus</location>
    </subcellularLocation>
</comment>
<feature type="non-terminal residue" evidence="7">
    <location>
        <position position="655"/>
    </location>
</feature>
<dbReference type="Gene3D" id="3.30.160.60">
    <property type="entry name" value="Classic Zinc Finger"/>
    <property type="match status" value="2"/>
</dbReference>
<dbReference type="GO" id="GO:0005634">
    <property type="term" value="C:nucleus"/>
    <property type="evidence" value="ECO:0007669"/>
    <property type="project" value="UniProtKB-SubCell"/>
</dbReference>
<evidence type="ECO:0000313" key="8">
    <source>
        <dbReference type="Proteomes" id="UP001219518"/>
    </source>
</evidence>
<protein>
    <submittedName>
        <fullName evidence="7">Broad-complex core protein isoforms 1/2/3/4/5</fullName>
    </submittedName>
</protein>
<dbReference type="InterPro" id="IPR013087">
    <property type="entry name" value="Znf_C2H2_type"/>
</dbReference>
<evidence type="ECO:0000256" key="3">
    <source>
        <dbReference type="PROSITE-ProRule" id="PRU00042"/>
    </source>
</evidence>
<feature type="region of interest" description="Disordered" evidence="4">
    <location>
        <begin position="60"/>
        <end position="87"/>
    </location>
</feature>
<dbReference type="InterPro" id="IPR000210">
    <property type="entry name" value="BTB/POZ_dom"/>
</dbReference>
<keyword evidence="8" id="KW-1185">Reference proteome</keyword>
<dbReference type="InterPro" id="IPR011333">
    <property type="entry name" value="SKP1/BTB/POZ_sf"/>
</dbReference>
<evidence type="ECO:0000256" key="1">
    <source>
        <dbReference type="ARBA" id="ARBA00004123"/>
    </source>
</evidence>
<dbReference type="EMBL" id="JAHWGI010001149">
    <property type="protein sequence ID" value="KAK3923798.1"/>
    <property type="molecule type" value="Genomic_DNA"/>
</dbReference>
<dbReference type="SMART" id="SM00225">
    <property type="entry name" value="BTB"/>
    <property type="match status" value="1"/>
</dbReference>
<dbReference type="InterPro" id="IPR051095">
    <property type="entry name" value="Dros_DevTransReg"/>
</dbReference>
<evidence type="ECO:0000256" key="2">
    <source>
        <dbReference type="ARBA" id="ARBA00023242"/>
    </source>
</evidence>
<evidence type="ECO:0000259" key="6">
    <source>
        <dbReference type="PROSITE" id="PS50157"/>
    </source>
</evidence>
<feature type="compositionally biased region" description="Low complexity" evidence="4">
    <location>
        <begin position="279"/>
        <end position="294"/>
    </location>
</feature>
<dbReference type="CDD" id="cd18315">
    <property type="entry name" value="BTB_POZ_BAB-like"/>
    <property type="match status" value="1"/>
</dbReference>
<dbReference type="SMART" id="SM00355">
    <property type="entry name" value="ZnF_C2H2"/>
    <property type="match status" value="4"/>
</dbReference>
<name>A0AAE1HMC0_9NEOP</name>
<dbReference type="GO" id="GO:0048666">
    <property type="term" value="P:neuron development"/>
    <property type="evidence" value="ECO:0007669"/>
    <property type="project" value="UniProtKB-ARBA"/>
</dbReference>
<accession>A0AAE1HMC0</accession>
<dbReference type="GO" id="GO:0003006">
    <property type="term" value="P:developmental process involved in reproduction"/>
    <property type="evidence" value="ECO:0007669"/>
    <property type="project" value="UniProtKB-ARBA"/>
</dbReference>
<keyword evidence="3" id="KW-0479">Metal-binding</keyword>
<feature type="compositionally biased region" description="Low complexity" evidence="4">
    <location>
        <begin position="305"/>
        <end position="315"/>
    </location>
</feature>
<feature type="domain" description="C2H2-type" evidence="6">
    <location>
        <begin position="601"/>
        <end position="628"/>
    </location>
</feature>
<dbReference type="AlphaFoldDB" id="A0AAE1HMC0"/>
<evidence type="ECO:0000313" key="7">
    <source>
        <dbReference type="EMBL" id="KAK3923798.1"/>
    </source>
</evidence>
<dbReference type="SUPFAM" id="SSF54695">
    <property type="entry name" value="POZ domain"/>
    <property type="match status" value="1"/>
</dbReference>
<dbReference type="GO" id="GO:0006357">
    <property type="term" value="P:regulation of transcription by RNA polymerase II"/>
    <property type="evidence" value="ECO:0007669"/>
    <property type="project" value="TreeGrafter"/>
</dbReference>
<dbReference type="Gene3D" id="3.30.710.10">
    <property type="entry name" value="Potassium Channel Kv1.1, Chain A"/>
    <property type="match status" value="1"/>
</dbReference>
<reference evidence="7" key="2">
    <citation type="journal article" date="2023" name="BMC Genomics">
        <title>Pest status, molecular evolution, and epigenetic factors derived from the genome assembly of Frankliniella fusca, a thysanopteran phytovirus vector.</title>
        <authorList>
            <person name="Catto M.A."/>
            <person name="Labadie P.E."/>
            <person name="Jacobson A.L."/>
            <person name="Kennedy G.G."/>
            <person name="Srinivasan R."/>
            <person name="Hunt B.G."/>
        </authorList>
    </citation>
    <scope>NUCLEOTIDE SEQUENCE</scope>
    <source>
        <strain evidence="7">PL_HMW_Pooled</strain>
    </source>
</reference>
<keyword evidence="2" id="KW-0539">Nucleus</keyword>
<comment type="caution">
    <text evidence="7">The sequence shown here is derived from an EMBL/GenBank/DDBJ whole genome shotgun (WGS) entry which is preliminary data.</text>
</comment>
<dbReference type="PROSITE" id="PS50097">
    <property type="entry name" value="BTB"/>
    <property type="match status" value="1"/>
</dbReference>
<dbReference type="InterPro" id="IPR036236">
    <property type="entry name" value="Znf_C2H2_sf"/>
</dbReference>
<gene>
    <name evidence="7" type="ORF">KUF71_002207</name>
</gene>
<dbReference type="PROSITE" id="PS50157">
    <property type="entry name" value="ZINC_FINGER_C2H2_2"/>
    <property type="match status" value="2"/>
</dbReference>
<evidence type="ECO:0000256" key="4">
    <source>
        <dbReference type="SAM" id="MobiDB-lite"/>
    </source>
</evidence>
<feature type="compositionally biased region" description="Low complexity" evidence="4">
    <location>
        <begin position="328"/>
        <end position="337"/>
    </location>
</feature>
<organism evidence="7 8">
    <name type="scientific">Frankliniella fusca</name>
    <dbReference type="NCBI Taxonomy" id="407009"/>
    <lineage>
        <taxon>Eukaryota</taxon>
        <taxon>Metazoa</taxon>
        <taxon>Ecdysozoa</taxon>
        <taxon>Arthropoda</taxon>
        <taxon>Hexapoda</taxon>
        <taxon>Insecta</taxon>
        <taxon>Pterygota</taxon>
        <taxon>Neoptera</taxon>
        <taxon>Paraneoptera</taxon>
        <taxon>Thysanoptera</taxon>
        <taxon>Terebrantia</taxon>
        <taxon>Thripoidea</taxon>
        <taxon>Thripidae</taxon>
        <taxon>Frankliniella</taxon>
    </lineage>
</organism>
<feature type="region of interest" description="Disordered" evidence="4">
    <location>
        <begin position="392"/>
        <end position="451"/>
    </location>
</feature>
<dbReference type="PANTHER" id="PTHR23110:SF99">
    <property type="entry name" value="BROAD-COMPLEX CORE PROTEIN ISOFORM 6"/>
    <property type="match status" value="1"/>
</dbReference>
<dbReference type="Proteomes" id="UP001219518">
    <property type="component" value="Unassembled WGS sequence"/>
</dbReference>
<proteinExistence type="predicted"/>
<dbReference type="SUPFAM" id="SSF57667">
    <property type="entry name" value="beta-beta-alpha zinc fingers"/>
    <property type="match status" value="1"/>
</dbReference>
<feature type="compositionally biased region" description="Acidic residues" evidence="4">
    <location>
        <begin position="254"/>
        <end position="269"/>
    </location>
</feature>
<evidence type="ECO:0000259" key="5">
    <source>
        <dbReference type="PROSITE" id="PS50097"/>
    </source>
</evidence>
<dbReference type="Pfam" id="PF00651">
    <property type="entry name" value="BTB"/>
    <property type="match status" value="1"/>
</dbReference>
<dbReference type="GO" id="GO:0048513">
    <property type="term" value="P:animal organ development"/>
    <property type="evidence" value="ECO:0007669"/>
    <property type="project" value="UniProtKB-ARBA"/>
</dbReference>
<dbReference type="GO" id="GO:0008270">
    <property type="term" value="F:zinc ion binding"/>
    <property type="evidence" value="ECO:0007669"/>
    <property type="project" value="UniProtKB-KW"/>
</dbReference>
<feature type="region of interest" description="Disordered" evidence="4">
    <location>
        <begin position="252"/>
        <end position="337"/>
    </location>
</feature>
<feature type="domain" description="BTB" evidence="5">
    <location>
        <begin position="161"/>
        <end position="226"/>
    </location>
</feature>
<keyword evidence="3" id="KW-0862">Zinc</keyword>